<accession>A0ABU0UD53</accession>
<reference evidence="1 2" key="1">
    <citation type="submission" date="2023-07" db="EMBL/GenBank/DDBJ databases">
        <title>Functional and genomic diversity of the sorghum phyllosphere microbiome.</title>
        <authorList>
            <person name="Shade A."/>
        </authorList>
    </citation>
    <scope>NUCLEOTIDE SEQUENCE [LARGE SCALE GENOMIC DNA]</scope>
    <source>
        <strain evidence="1 2">SORGH_AS_0892</strain>
    </source>
</reference>
<evidence type="ECO:0000313" key="1">
    <source>
        <dbReference type="EMBL" id="MDQ1152779.1"/>
    </source>
</evidence>
<dbReference type="Gene3D" id="2.60.40.4140">
    <property type="match status" value="1"/>
</dbReference>
<evidence type="ECO:0000313" key="2">
    <source>
        <dbReference type="Proteomes" id="UP001244640"/>
    </source>
</evidence>
<name>A0ABU0UD53_9SPHI</name>
<organism evidence="1 2">
    <name type="scientific">Sphingobacterium zeae</name>
    <dbReference type="NCBI Taxonomy" id="1776859"/>
    <lineage>
        <taxon>Bacteria</taxon>
        <taxon>Pseudomonadati</taxon>
        <taxon>Bacteroidota</taxon>
        <taxon>Sphingobacteriia</taxon>
        <taxon>Sphingobacteriales</taxon>
        <taxon>Sphingobacteriaceae</taxon>
        <taxon>Sphingobacterium</taxon>
    </lineage>
</organism>
<dbReference type="EMBL" id="JAUTBA010000001">
    <property type="protein sequence ID" value="MDQ1152779.1"/>
    <property type="molecule type" value="Genomic_DNA"/>
</dbReference>
<comment type="caution">
    <text evidence="1">The sequence shown here is derived from an EMBL/GenBank/DDBJ whole genome shotgun (WGS) entry which is preliminary data.</text>
</comment>
<dbReference type="InterPro" id="IPR027829">
    <property type="entry name" value="DUF4625"/>
</dbReference>
<keyword evidence="2" id="KW-1185">Reference proteome</keyword>
<dbReference type="PROSITE" id="PS51257">
    <property type="entry name" value="PROKAR_LIPOPROTEIN"/>
    <property type="match status" value="1"/>
</dbReference>
<sequence>MNKNLKLKLSPMKTVQKYTLIAVLLTMAVACKKDKESIDTEKPTIAIDSETAFPKQCSTIKRGTSFTFRSKLSDNVALGSYSIDVHHNFDHHSHSTEIGECTVEAIKTPIKPFTLVKTVNILGQPQQYDAELKIDVPADIDPGNYHFMIQVTDLAGWSSQKGISIRILE</sequence>
<dbReference type="Proteomes" id="UP001244640">
    <property type="component" value="Unassembled WGS sequence"/>
</dbReference>
<evidence type="ECO:0008006" key="3">
    <source>
        <dbReference type="Google" id="ProtNLM"/>
    </source>
</evidence>
<gene>
    <name evidence="1" type="ORF">QE382_004763</name>
</gene>
<proteinExistence type="predicted"/>
<protein>
    <recommendedName>
        <fullName evidence="3">DUF4625 domain-containing protein</fullName>
    </recommendedName>
</protein>
<dbReference type="Pfam" id="PF15418">
    <property type="entry name" value="DUF4625"/>
    <property type="match status" value="1"/>
</dbReference>